<dbReference type="GO" id="GO:0005576">
    <property type="term" value="C:extracellular region"/>
    <property type="evidence" value="ECO:0007669"/>
    <property type="project" value="UniProtKB-SubCell"/>
</dbReference>
<comment type="subcellular location">
    <subcellularLocation>
        <location evidence="1">Secreted</location>
    </subcellularLocation>
</comment>
<dbReference type="InterPro" id="IPR011330">
    <property type="entry name" value="Glyco_hydro/deAcase_b/a-brl"/>
</dbReference>
<evidence type="ECO:0000256" key="2">
    <source>
        <dbReference type="ARBA" id="ARBA00022729"/>
    </source>
</evidence>
<reference evidence="4" key="1">
    <citation type="submission" date="2022-11" db="EMBL/GenBank/DDBJ databases">
        <title>Marilongibacter aestuarii gen. nov., sp. nov., isolated from tidal flat sediment.</title>
        <authorList>
            <person name="Jiayan W."/>
        </authorList>
    </citation>
    <scope>NUCLEOTIDE SEQUENCE</scope>
    <source>
        <strain evidence="4">Z1-6</strain>
    </source>
</reference>
<accession>A0A9X3FHD1</accession>
<feature type="domain" description="NodB homology" evidence="3">
    <location>
        <begin position="83"/>
        <end position="324"/>
    </location>
</feature>
<proteinExistence type="predicted"/>
<dbReference type="Proteomes" id="UP001145087">
    <property type="component" value="Unassembled WGS sequence"/>
</dbReference>
<dbReference type="AlphaFoldDB" id="A0A9X3FHD1"/>
<dbReference type="Pfam" id="PF01522">
    <property type="entry name" value="Polysacc_deac_1"/>
    <property type="match status" value="1"/>
</dbReference>
<dbReference type="InterPro" id="IPR002509">
    <property type="entry name" value="NODB_dom"/>
</dbReference>
<dbReference type="Gene3D" id="3.20.20.370">
    <property type="entry name" value="Glycoside hydrolase/deacetylase"/>
    <property type="match status" value="1"/>
</dbReference>
<organism evidence="4 5">
    <name type="scientific">Draconibacterium aestuarii</name>
    <dbReference type="NCBI Taxonomy" id="2998507"/>
    <lineage>
        <taxon>Bacteria</taxon>
        <taxon>Pseudomonadati</taxon>
        <taxon>Bacteroidota</taxon>
        <taxon>Bacteroidia</taxon>
        <taxon>Marinilabiliales</taxon>
        <taxon>Prolixibacteraceae</taxon>
        <taxon>Draconibacterium</taxon>
    </lineage>
</organism>
<sequence length="324" mass="37841">MANFPRFFSKQIGRFLSEERLFSAKTPVFHPFYHVVSNKPLPHILNYPYLNEKQFEQELDYFLKYFVPVSLSDLYSNIHSAQKTFHLSFDDGLRECADIIAPILLKKGIPATFFVNSGFVDNKELFHRYKASLILTEMQNNPDSEAQHFLNKNNLNCSNILQAGFSQRELLNEAAELLELDFNAFLKEKKPYLTTQQIEDLHRKGFSIGGHSHKHPEFWKISEKKQLKQIRKSMEWVNEKINPEIKAFAFPFTDDGVPSELVKRLKKDNICDITFGTAGVKYDNIDSHFQRYPAEQKGDFRENLKAEFMYFKLRKITGKATVKH</sequence>
<evidence type="ECO:0000313" key="4">
    <source>
        <dbReference type="EMBL" id="MCY1722693.1"/>
    </source>
</evidence>
<keyword evidence="5" id="KW-1185">Reference proteome</keyword>
<protein>
    <submittedName>
        <fullName evidence="4">Polysaccharide deacetylase family protein</fullName>
    </submittedName>
</protein>
<dbReference type="PANTHER" id="PTHR34216:SF3">
    <property type="entry name" value="POLY-BETA-1,6-N-ACETYL-D-GLUCOSAMINE N-DEACETYLASE"/>
    <property type="match status" value="1"/>
</dbReference>
<dbReference type="PROSITE" id="PS51677">
    <property type="entry name" value="NODB"/>
    <property type="match status" value="1"/>
</dbReference>
<dbReference type="InterPro" id="IPR051398">
    <property type="entry name" value="Polysacch_Deacetylase"/>
</dbReference>
<evidence type="ECO:0000259" key="3">
    <source>
        <dbReference type="PROSITE" id="PS51677"/>
    </source>
</evidence>
<dbReference type="PANTHER" id="PTHR34216">
    <property type="match status" value="1"/>
</dbReference>
<comment type="caution">
    <text evidence="4">The sequence shown here is derived from an EMBL/GenBank/DDBJ whole genome shotgun (WGS) entry which is preliminary data.</text>
</comment>
<gene>
    <name evidence="4" type="ORF">OU798_20250</name>
</gene>
<dbReference type="GO" id="GO:0005975">
    <property type="term" value="P:carbohydrate metabolic process"/>
    <property type="evidence" value="ECO:0007669"/>
    <property type="project" value="InterPro"/>
</dbReference>
<keyword evidence="2" id="KW-0732">Signal</keyword>
<dbReference type="RefSeq" id="WP_343335018.1">
    <property type="nucleotide sequence ID" value="NZ_JAPOHD010000062.1"/>
</dbReference>
<dbReference type="GO" id="GO:0016810">
    <property type="term" value="F:hydrolase activity, acting on carbon-nitrogen (but not peptide) bonds"/>
    <property type="evidence" value="ECO:0007669"/>
    <property type="project" value="InterPro"/>
</dbReference>
<name>A0A9X3FHD1_9BACT</name>
<evidence type="ECO:0000313" key="5">
    <source>
        <dbReference type="Proteomes" id="UP001145087"/>
    </source>
</evidence>
<dbReference type="EMBL" id="JAPOHD010000062">
    <property type="protein sequence ID" value="MCY1722693.1"/>
    <property type="molecule type" value="Genomic_DNA"/>
</dbReference>
<evidence type="ECO:0000256" key="1">
    <source>
        <dbReference type="ARBA" id="ARBA00004613"/>
    </source>
</evidence>
<dbReference type="SUPFAM" id="SSF88713">
    <property type="entry name" value="Glycoside hydrolase/deacetylase"/>
    <property type="match status" value="1"/>
</dbReference>
<dbReference type="CDD" id="cd10918">
    <property type="entry name" value="CE4_NodB_like_5s_6s"/>
    <property type="match status" value="1"/>
</dbReference>